<name>A0A4Y2BHF9_ARAVE</name>
<accession>A0A4Y2BHF9</accession>
<protein>
    <submittedName>
        <fullName evidence="1">Uncharacterized protein</fullName>
    </submittedName>
</protein>
<comment type="caution">
    <text evidence="1">The sequence shown here is derived from an EMBL/GenBank/DDBJ whole genome shotgun (WGS) entry which is preliminary data.</text>
</comment>
<organism evidence="1 2">
    <name type="scientific">Araneus ventricosus</name>
    <name type="common">Orbweaver spider</name>
    <name type="synonym">Epeira ventricosa</name>
    <dbReference type="NCBI Taxonomy" id="182803"/>
    <lineage>
        <taxon>Eukaryota</taxon>
        <taxon>Metazoa</taxon>
        <taxon>Ecdysozoa</taxon>
        <taxon>Arthropoda</taxon>
        <taxon>Chelicerata</taxon>
        <taxon>Arachnida</taxon>
        <taxon>Araneae</taxon>
        <taxon>Araneomorphae</taxon>
        <taxon>Entelegynae</taxon>
        <taxon>Araneoidea</taxon>
        <taxon>Araneidae</taxon>
        <taxon>Araneus</taxon>
    </lineage>
</organism>
<dbReference type="AlphaFoldDB" id="A0A4Y2BHF9"/>
<evidence type="ECO:0000313" key="1">
    <source>
        <dbReference type="EMBL" id="GBL90726.1"/>
    </source>
</evidence>
<evidence type="ECO:0000313" key="2">
    <source>
        <dbReference type="Proteomes" id="UP000499080"/>
    </source>
</evidence>
<dbReference type="EMBL" id="BGPR01000073">
    <property type="protein sequence ID" value="GBL90726.1"/>
    <property type="molecule type" value="Genomic_DNA"/>
</dbReference>
<dbReference type="Proteomes" id="UP000499080">
    <property type="component" value="Unassembled WGS sequence"/>
</dbReference>
<reference evidence="1 2" key="1">
    <citation type="journal article" date="2019" name="Sci. Rep.">
        <title>Orb-weaving spider Araneus ventricosus genome elucidates the spidroin gene catalogue.</title>
        <authorList>
            <person name="Kono N."/>
            <person name="Nakamura H."/>
            <person name="Ohtoshi R."/>
            <person name="Moran D.A.P."/>
            <person name="Shinohara A."/>
            <person name="Yoshida Y."/>
            <person name="Fujiwara M."/>
            <person name="Mori M."/>
            <person name="Tomita M."/>
            <person name="Arakawa K."/>
        </authorList>
    </citation>
    <scope>NUCLEOTIDE SEQUENCE [LARGE SCALE GENOMIC DNA]</scope>
</reference>
<proteinExistence type="predicted"/>
<sequence>MSLKADLGNLSAPWNWTAWLLTNKLVTMRSTTESHPTPVGINCHREKDRLPVLPATIGTKLLRNPDTYTPTSHLIQGLGQ</sequence>
<gene>
    <name evidence="1" type="ORF">AVEN_219381_1</name>
</gene>
<keyword evidence="2" id="KW-1185">Reference proteome</keyword>